<evidence type="ECO:0000256" key="3">
    <source>
        <dbReference type="PROSITE-ProRule" id="PRU00169"/>
    </source>
</evidence>
<dbReference type="InterPro" id="IPR036890">
    <property type="entry name" value="HATPase_C_sf"/>
</dbReference>
<proteinExistence type="predicted"/>
<dbReference type="AlphaFoldDB" id="A0A5N7BNJ7"/>
<dbReference type="SMART" id="SM00448">
    <property type="entry name" value="REC"/>
    <property type="match status" value="1"/>
</dbReference>
<dbReference type="Pfam" id="PF00512">
    <property type="entry name" value="HisKA"/>
    <property type="match status" value="1"/>
</dbReference>
<dbReference type="InterPro" id="IPR005467">
    <property type="entry name" value="His_kinase_dom"/>
</dbReference>
<dbReference type="OrthoDB" id="60033at2759"/>
<dbReference type="Pfam" id="PF02518">
    <property type="entry name" value="HATPase_c"/>
    <property type="match status" value="1"/>
</dbReference>
<organism evidence="6 7">
    <name type="scientific">Aspergillus bertholletiae</name>
    <dbReference type="NCBI Taxonomy" id="1226010"/>
    <lineage>
        <taxon>Eukaryota</taxon>
        <taxon>Fungi</taxon>
        <taxon>Dikarya</taxon>
        <taxon>Ascomycota</taxon>
        <taxon>Pezizomycotina</taxon>
        <taxon>Eurotiomycetes</taxon>
        <taxon>Eurotiomycetidae</taxon>
        <taxon>Eurotiales</taxon>
        <taxon>Aspergillaceae</taxon>
        <taxon>Aspergillus</taxon>
        <taxon>Aspergillus subgen. Circumdati</taxon>
    </lineage>
</organism>
<dbReference type="SUPFAM" id="SSF52172">
    <property type="entry name" value="CheY-like"/>
    <property type="match status" value="1"/>
</dbReference>
<feature type="domain" description="Histidine kinase" evidence="4">
    <location>
        <begin position="259"/>
        <end position="484"/>
    </location>
</feature>
<dbReference type="CDD" id="cd17546">
    <property type="entry name" value="REC_hyHK_CKI1_RcsC-like"/>
    <property type="match status" value="1"/>
</dbReference>
<dbReference type="CDD" id="cd16922">
    <property type="entry name" value="HATPase_EvgS-ArcB-TorS-like"/>
    <property type="match status" value="1"/>
</dbReference>
<dbReference type="InterPro" id="IPR003661">
    <property type="entry name" value="HisK_dim/P_dom"/>
</dbReference>
<dbReference type="Gene3D" id="3.30.565.10">
    <property type="entry name" value="Histidine kinase-like ATPase, C-terminal domain"/>
    <property type="match status" value="1"/>
</dbReference>
<dbReference type="Gene3D" id="3.40.50.2300">
    <property type="match status" value="1"/>
</dbReference>
<dbReference type="PANTHER" id="PTHR45339">
    <property type="entry name" value="HYBRID SIGNAL TRANSDUCTION HISTIDINE KINASE J"/>
    <property type="match status" value="1"/>
</dbReference>
<feature type="modified residue" description="4-aspartylphosphate" evidence="3">
    <location>
        <position position="671"/>
    </location>
</feature>
<dbReference type="InterPro" id="IPR004358">
    <property type="entry name" value="Sig_transdc_His_kin-like_C"/>
</dbReference>
<evidence type="ECO:0000313" key="7">
    <source>
        <dbReference type="Proteomes" id="UP000326198"/>
    </source>
</evidence>
<sequence>MSDKLPLDAIASCIHDALRQEGDSILVPREVLSTALDALIQYANTGKDLAQVEADCASVRCRLEAYQGVDVLVAKELRQARKEIAAFARNKLSDTPPLMQCRKAPADILNDFQISTCAVLDESVQDSTSKEGPVTEWMDDTVNISCKLDKGLAELPRSLDLDEPVYSRTEAGAILKERIDLTPSDALSGSPITDTRHCADAPSHGIGKDIGIYTLDEITELKRSIRDLTSMVERRLAHAVSARETVEKAYHGKSELLATMSHEIRTPIHGIMGMAQLGLDAGCLPATAHDAFHLVHSLGKSLLANINNVLDLSRMEASRMVIESIPFNLGSIILNTLKPLAVEAGKKMIDLTYEANSHVPQHAIGDPNRLCQILFNLVGNAVKFTKNGRIELSVKTAHPQICAENRCVLEFSVADTGVGIQENKLELIFDRFQQADDSVVKQFGGTGLGLAISRELVSLMGGTIWVQSTVGMGSVFSFTCPLELESPCAAAAERMKALGDFVVFYITADGQESDPLCGIIIKLGIQMRVLTPHDKHIRELRGQQHLPDVFIVDTLGTACALRAHGHFGSIPLVLFHPAPADPFKISIRSALDLGIISYITTPCSPESVRPKHRRASQTTSVSVLIAEDNDICRLVAAKALEKCTRDITVVTDGLQALQAYTKRRYDVIVMDIQMPIRHYERAHNITKGASIIAVTAEAMTGDYLGAEIDEYVSKPLNPNQLVDVVLMCHAQSSSRKQVPILNHQQQHK</sequence>
<dbReference type="CDD" id="cd00082">
    <property type="entry name" value="HisKA"/>
    <property type="match status" value="1"/>
</dbReference>
<dbReference type="Gene3D" id="1.10.287.130">
    <property type="match status" value="1"/>
</dbReference>
<dbReference type="Pfam" id="PF00072">
    <property type="entry name" value="Response_reg"/>
    <property type="match status" value="1"/>
</dbReference>
<keyword evidence="1 3" id="KW-0597">Phosphoprotein</keyword>
<dbReference type="Proteomes" id="UP000326198">
    <property type="component" value="Unassembled WGS sequence"/>
</dbReference>
<reference evidence="6 7" key="1">
    <citation type="submission" date="2019-04" db="EMBL/GenBank/DDBJ databases">
        <title>Friends and foes A comparative genomics studyof 23 Aspergillus species from section Flavi.</title>
        <authorList>
            <consortium name="DOE Joint Genome Institute"/>
            <person name="Kjaerbolling I."/>
            <person name="Vesth T."/>
            <person name="Frisvad J.C."/>
            <person name="Nybo J.L."/>
            <person name="Theobald S."/>
            <person name="Kildgaard S."/>
            <person name="Isbrandt T."/>
            <person name="Kuo A."/>
            <person name="Sato A."/>
            <person name="Lyhne E.K."/>
            <person name="Kogle M.E."/>
            <person name="Wiebenga A."/>
            <person name="Kun R.S."/>
            <person name="Lubbers R.J."/>
            <person name="Makela M.R."/>
            <person name="Barry K."/>
            <person name="Chovatia M."/>
            <person name="Clum A."/>
            <person name="Daum C."/>
            <person name="Haridas S."/>
            <person name="He G."/>
            <person name="LaButti K."/>
            <person name="Lipzen A."/>
            <person name="Mondo S."/>
            <person name="Riley R."/>
            <person name="Salamov A."/>
            <person name="Simmons B.A."/>
            <person name="Magnuson J.K."/>
            <person name="Henrissat B."/>
            <person name="Mortensen U.H."/>
            <person name="Larsen T.O."/>
            <person name="Devries R.P."/>
            <person name="Grigoriev I.V."/>
            <person name="Machida M."/>
            <person name="Baker S.E."/>
            <person name="Andersen M.R."/>
        </authorList>
    </citation>
    <scope>NUCLEOTIDE SEQUENCE [LARGE SCALE GENOMIC DNA]</scope>
    <source>
        <strain evidence="6 7">IBT 29228</strain>
    </source>
</reference>
<dbReference type="SUPFAM" id="SSF55874">
    <property type="entry name" value="ATPase domain of HSP90 chaperone/DNA topoisomerase II/histidine kinase"/>
    <property type="match status" value="1"/>
</dbReference>
<keyword evidence="2" id="KW-0902">Two-component regulatory system</keyword>
<gene>
    <name evidence="6" type="ORF">BDV26DRAFT_303519</name>
</gene>
<dbReference type="PANTHER" id="PTHR45339:SF1">
    <property type="entry name" value="HYBRID SIGNAL TRANSDUCTION HISTIDINE KINASE J"/>
    <property type="match status" value="1"/>
</dbReference>
<dbReference type="PROSITE" id="PS50109">
    <property type="entry name" value="HIS_KIN"/>
    <property type="match status" value="1"/>
</dbReference>
<dbReference type="PRINTS" id="PR00344">
    <property type="entry name" value="BCTRLSENSOR"/>
</dbReference>
<dbReference type="FunFam" id="3.30.565.10:FF:000010">
    <property type="entry name" value="Sensor histidine kinase RcsC"/>
    <property type="match status" value="1"/>
</dbReference>
<protein>
    <recommendedName>
        <fullName evidence="8">Histidine kinase-like ATPase</fullName>
    </recommendedName>
</protein>
<name>A0A5N7BNJ7_9EURO</name>
<dbReference type="PROSITE" id="PS50110">
    <property type="entry name" value="RESPONSE_REGULATORY"/>
    <property type="match status" value="1"/>
</dbReference>
<dbReference type="InterPro" id="IPR003594">
    <property type="entry name" value="HATPase_dom"/>
</dbReference>
<feature type="domain" description="Response regulatory" evidence="5">
    <location>
        <begin position="622"/>
        <end position="729"/>
    </location>
</feature>
<dbReference type="GO" id="GO:0071474">
    <property type="term" value="P:cellular hyperosmotic response"/>
    <property type="evidence" value="ECO:0007669"/>
    <property type="project" value="TreeGrafter"/>
</dbReference>
<dbReference type="GO" id="GO:0000155">
    <property type="term" value="F:phosphorelay sensor kinase activity"/>
    <property type="evidence" value="ECO:0007669"/>
    <property type="project" value="InterPro"/>
</dbReference>
<evidence type="ECO:0000256" key="2">
    <source>
        <dbReference type="ARBA" id="ARBA00023012"/>
    </source>
</evidence>
<keyword evidence="7" id="KW-1185">Reference proteome</keyword>
<dbReference type="InterPro" id="IPR011006">
    <property type="entry name" value="CheY-like_superfamily"/>
</dbReference>
<dbReference type="InterPro" id="IPR001789">
    <property type="entry name" value="Sig_transdc_resp-reg_receiver"/>
</dbReference>
<accession>A0A5N7BNJ7</accession>
<evidence type="ECO:0000313" key="6">
    <source>
        <dbReference type="EMBL" id="KAE8383208.1"/>
    </source>
</evidence>
<dbReference type="SUPFAM" id="SSF47384">
    <property type="entry name" value="Homodimeric domain of signal transducing histidine kinase"/>
    <property type="match status" value="1"/>
</dbReference>
<dbReference type="SMART" id="SM00387">
    <property type="entry name" value="HATPase_c"/>
    <property type="match status" value="1"/>
</dbReference>
<evidence type="ECO:0008006" key="8">
    <source>
        <dbReference type="Google" id="ProtNLM"/>
    </source>
</evidence>
<dbReference type="InterPro" id="IPR036097">
    <property type="entry name" value="HisK_dim/P_sf"/>
</dbReference>
<dbReference type="EMBL" id="ML736156">
    <property type="protein sequence ID" value="KAE8383208.1"/>
    <property type="molecule type" value="Genomic_DNA"/>
</dbReference>
<evidence type="ECO:0000259" key="4">
    <source>
        <dbReference type="PROSITE" id="PS50109"/>
    </source>
</evidence>
<dbReference type="SMART" id="SM00388">
    <property type="entry name" value="HisKA"/>
    <property type="match status" value="1"/>
</dbReference>
<evidence type="ECO:0000256" key="1">
    <source>
        <dbReference type="ARBA" id="ARBA00022553"/>
    </source>
</evidence>
<evidence type="ECO:0000259" key="5">
    <source>
        <dbReference type="PROSITE" id="PS50110"/>
    </source>
</evidence>